<keyword evidence="1" id="KW-0812">Transmembrane</keyword>
<evidence type="ECO:0000313" key="2">
    <source>
        <dbReference type="EMBL" id="CEK82850.1"/>
    </source>
</evidence>
<organism evidence="2">
    <name type="scientific">Arion vulgaris</name>
    <dbReference type="NCBI Taxonomy" id="1028688"/>
    <lineage>
        <taxon>Eukaryota</taxon>
        <taxon>Metazoa</taxon>
        <taxon>Spiralia</taxon>
        <taxon>Lophotrochozoa</taxon>
        <taxon>Mollusca</taxon>
        <taxon>Gastropoda</taxon>
        <taxon>Heterobranchia</taxon>
        <taxon>Euthyneura</taxon>
        <taxon>Panpulmonata</taxon>
        <taxon>Eupulmonata</taxon>
        <taxon>Stylommatophora</taxon>
        <taxon>Helicina</taxon>
        <taxon>Arionoidea</taxon>
        <taxon>Arionidae</taxon>
        <taxon>Arion</taxon>
    </lineage>
</organism>
<feature type="transmembrane region" description="Helical" evidence="1">
    <location>
        <begin position="36"/>
        <end position="65"/>
    </location>
</feature>
<reference evidence="2" key="1">
    <citation type="submission" date="2014-12" db="EMBL/GenBank/DDBJ databases">
        <title>Insight into the proteome of Arion vulgaris.</title>
        <authorList>
            <person name="Aradska J."/>
            <person name="Bulat T."/>
            <person name="Smidak R."/>
            <person name="Sarate P."/>
            <person name="Gangsoo J."/>
            <person name="Sialana F."/>
            <person name="Bilban M."/>
            <person name="Lubec G."/>
        </authorList>
    </citation>
    <scope>NUCLEOTIDE SEQUENCE</scope>
    <source>
        <tissue evidence="2">Skin</tissue>
    </source>
</reference>
<feature type="non-terminal residue" evidence="2">
    <location>
        <position position="72"/>
    </location>
</feature>
<protein>
    <submittedName>
        <fullName evidence="2">Uncharacterized protein</fullName>
    </submittedName>
</protein>
<proteinExistence type="predicted"/>
<name>A0A0B7ASF4_9EUPU</name>
<dbReference type="EMBL" id="HACG01035985">
    <property type="protein sequence ID" value="CEK82850.1"/>
    <property type="molecule type" value="Transcribed_RNA"/>
</dbReference>
<keyword evidence="1" id="KW-0472">Membrane</keyword>
<evidence type="ECO:0000256" key="1">
    <source>
        <dbReference type="SAM" id="Phobius"/>
    </source>
</evidence>
<dbReference type="AlphaFoldDB" id="A0A0B7ASF4"/>
<keyword evidence="1" id="KW-1133">Transmembrane helix</keyword>
<gene>
    <name evidence="2" type="primary">ORF133888</name>
</gene>
<accession>A0A0B7ASF4</accession>
<sequence length="72" mass="8073">MEFNASEQDILYSNTTENLELFDIDMYRQQLSDQMAMVLLPAIVVLGIVLLTGAVGNTLVFYIYISKFSSSS</sequence>